<protein>
    <submittedName>
        <fullName evidence="1">Uncharacterized protein</fullName>
    </submittedName>
</protein>
<sequence length="75" mass="8659">HPDCFIDDRLHSLKINPPVTVTKKLGRPVSKLTSEQRTLRIKLMKYYSRDKGNPEKQLKLREQMKAVGGVPASWE</sequence>
<dbReference type="AlphaFoldDB" id="A0A0F8XKM7"/>
<accession>A0A0F8XKM7</accession>
<name>A0A0F8XKM7_9ZZZZ</name>
<reference evidence="1" key="1">
    <citation type="journal article" date="2015" name="Nature">
        <title>Complex archaea that bridge the gap between prokaryotes and eukaryotes.</title>
        <authorList>
            <person name="Spang A."/>
            <person name="Saw J.H."/>
            <person name="Jorgensen S.L."/>
            <person name="Zaremba-Niedzwiedzka K."/>
            <person name="Martijn J."/>
            <person name="Lind A.E."/>
            <person name="van Eijk R."/>
            <person name="Schleper C."/>
            <person name="Guy L."/>
            <person name="Ettema T.J."/>
        </authorList>
    </citation>
    <scope>NUCLEOTIDE SEQUENCE</scope>
</reference>
<feature type="non-terminal residue" evidence="1">
    <location>
        <position position="1"/>
    </location>
</feature>
<gene>
    <name evidence="1" type="ORF">LCGC14_3012230</name>
</gene>
<evidence type="ECO:0000313" key="1">
    <source>
        <dbReference type="EMBL" id="KKK61645.1"/>
    </source>
</evidence>
<proteinExistence type="predicted"/>
<comment type="caution">
    <text evidence="1">The sequence shown here is derived from an EMBL/GenBank/DDBJ whole genome shotgun (WGS) entry which is preliminary data.</text>
</comment>
<organism evidence="1">
    <name type="scientific">marine sediment metagenome</name>
    <dbReference type="NCBI Taxonomy" id="412755"/>
    <lineage>
        <taxon>unclassified sequences</taxon>
        <taxon>metagenomes</taxon>
        <taxon>ecological metagenomes</taxon>
    </lineage>
</organism>
<dbReference type="EMBL" id="LAZR01062376">
    <property type="protein sequence ID" value="KKK61645.1"/>
    <property type="molecule type" value="Genomic_DNA"/>
</dbReference>